<dbReference type="SMART" id="SM00198">
    <property type="entry name" value="SCP"/>
    <property type="match status" value="2"/>
</dbReference>
<name>A0A7J6A6R4_AMEME</name>
<dbReference type="InterPro" id="IPR018244">
    <property type="entry name" value="Allrgn_V5/Tpx1_CS"/>
</dbReference>
<accession>A0A7J6A6R4</accession>
<dbReference type="Gene3D" id="3.40.33.10">
    <property type="entry name" value="CAP"/>
    <property type="match status" value="2"/>
</dbReference>
<dbReference type="PANTHER" id="PTHR10334">
    <property type="entry name" value="CYSTEINE-RICH SECRETORY PROTEIN-RELATED"/>
    <property type="match status" value="1"/>
</dbReference>
<dbReference type="InterPro" id="IPR014044">
    <property type="entry name" value="CAP_dom"/>
</dbReference>
<dbReference type="AlphaFoldDB" id="A0A7J6A6R4"/>
<keyword evidence="3" id="KW-1185">Reference proteome</keyword>
<gene>
    <name evidence="2" type="ORF">AMELA_G00199690</name>
</gene>
<dbReference type="SUPFAM" id="SSF55797">
    <property type="entry name" value="PR-1-like"/>
    <property type="match status" value="2"/>
</dbReference>
<protein>
    <recommendedName>
        <fullName evidence="1">SCP domain-containing protein</fullName>
    </recommendedName>
</protein>
<dbReference type="InterPro" id="IPR035940">
    <property type="entry name" value="CAP_sf"/>
</dbReference>
<dbReference type="PRINTS" id="PR00837">
    <property type="entry name" value="V5TPXLIKE"/>
</dbReference>
<dbReference type="PROSITE" id="PS01009">
    <property type="entry name" value="CRISP_1"/>
    <property type="match status" value="2"/>
</dbReference>
<feature type="non-terminal residue" evidence="2">
    <location>
        <position position="1"/>
    </location>
</feature>
<dbReference type="GO" id="GO:0005576">
    <property type="term" value="C:extracellular region"/>
    <property type="evidence" value="ECO:0007669"/>
    <property type="project" value="InterPro"/>
</dbReference>
<dbReference type="Proteomes" id="UP000593565">
    <property type="component" value="Unassembled WGS sequence"/>
</dbReference>
<proteinExistence type="predicted"/>
<feature type="domain" description="SCP" evidence="1">
    <location>
        <begin position="293"/>
        <end position="434"/>
    </location>
</feature>
<dbReference type="InterPro" id="IPR001283">
    <property type="entry name" value="CRISP-related"/>
</dbReference>
<dbReference type="Pfam" id="PF00188">
    <property type="entry name" value="CAP"/>
    <property type="match status" value="2"/>
</dbReference>
<feature type="domain" description="SCP" evidence="1">
    <location>
        <begin position="72"/>
        <end position="214"/>
    </location>
</feature>
<dbReference type="PROSITE" id="PS01010">
    <property type="entry name" value="CRISP_2"/>
    <property type="match status" value="2"/>
</dbReference>
<evidence type="ECO:0000313" key="2">
    <source>
        <dbReference type="EMBL" id="KAF4078480.1"/>
    </source>
</evidence>
<evidence type="ECO:0000313" key="3">
    <source>
        <dbReference type="Proteomes" id="UP000593565"/>
    </source>
</evidence>
<sequence>RQEGIEFKPEGRQQRDREPLLGNFFTLTCSVLCLDRILYHPPCCSRMIWRTALHYALFWLILALTSGQLTDEQKAQIVDLHNQYRSSLNPPAGNMQRMLWDNAVSQVAANYAAQCRWDHNPRIFGILGENLFMTLGPLTITQPLNLWFNENSDYYFNNRSCAQGKTCGHYTQMVWANTTFVGCAAQFCADVPNFNVQNATILVCNYYPPGNIMGLPPYQQGPACAACPNGTIGCLNNACDRGTGITSGLSTTLIATLSLAGLSTHIPPPAGEVTSGLKLLKDRSTLARQLTVEEKEQILDLHNRYRSMVSPEAADMLHMTWDDGLGSVAQSYAAKCIWEHNRGVENKLGENLFLTEQPLSINNSMAKWFDESKNYDYGTNTCMSGMCGHYTQIVWAKSSTIGCASHFCKMVQFTNFENATLLVCNYYPPGNVEQENPYAKGEPCSKCPQEANACIKNTCAQIESTTEESITDTWSRSTPQTKLEGSSGFTKLSVDTLLLAGLLYGLIVSFIF</sequence>
<organism evidence="2 3">
    <name type="scientific">Ameiurus melas</name>
    <name type="common">Black bullhead</name>
    <name type="synonym">Silurus melas</name>
    <dbReference type="NCBI Taxonomy" id="219545"/>
    <lineage>
        <taxon>Eukaryota</taxon>
        <taxon>Metazoa</taxon>
        <taxon>Chordata</taxon>
        <taxon>Craniata</taxon>
        <taxon>Vertebrata</taxon>
        <taxon>Euteleostomi</taxon>
        <taxon>Actinopterygii</taxon>
        <taxon>Neopterygii</taxon>
        <taxon>Teleostei</taxon>
        <taxon>Ostariophysi</taxon>
        <taxon>Siluriformes</taxon>
        <taxon>Ictaluridae</taxon>
        <taxon>Ameiurus</taxon>
    </lineage>
</organism>
<comment type="caution">
    <text evidence="2">The sequence shown here is derived from an EMBL/GenBank/DDBJ whole genome shotgun (WGS) entry which is preliminary data.</text>
</comment>
<dbReference type="EMBL" id="JAAGNN010000017">
    <property type="protein sequence ID" value="KAF4078480.1"/>
    <property type="molecule type" value="Genomic_DNA"/>
</dbReference>
<evidence type="ECO:0000259" key="1">
    <source>
        <dbReference type="SMART" id="SM00198"/>
    </source>
</evidence>
<reference evidence="2 3" key="1">
    <citation type="submission" date="2020-02" db="EMBL/GenBank/DDBJ databases">
        <title>A chromosome-scale genome assembly of the black bullhead catfish (Ameiurus melas).</title>
        <authorList>
            <person name="Wen M."/>
            <person name="Zham M."/>
            <person name="Cabau C."/>
            <person name="Klopp C."/>
            <person name="Donnadieu C."/>
            <person name="Roques C."/>
            <person name="Bouchez O."/>
            <person name="Lampietro C."/>
            <person name="Jouanno E."/>
            <person name="Herpin A."/>
            <person name="Louis A."/>
            <person name="Berthelot C."/>
            <person name="Parey E."/>
            <person name="Roest-Crollius H."/>
            <person name="Braasch I."/>
            <person name="Postlethwait J."/>
            <person name="Robinson-Rechavi M."/>
            <person name="Echchiki A."/>
            <person name="Begum T."/>
            <person name="Montfort J."/>
            <person name="Schartl M."/>
            <person name="Bobe J."/>
            <person name="Guiguen Y."/>
        </authorList>
    </citation>
    <scope>NUCLEOTIDE SEQUENCE [LARGE SCALE GENOMIC DNA]</scope>
    <source>
        <strain evidence="2">M_S1</strain>
        <tissue evidence="2">Blood</tissue>
    </source>
</reference>